<keyword evidence="1" id="KW-1133">Transmembrane helix</keyword>
<name>A0A5N6IUG2_9EURO</name>
<sequence length="80" mass="8852">MACRFLKSSAVSLLLPGAIIAFSHVSKTLAYHSTKVSVAEWLRRQTRNLLGSPAQVQILSLTFVLKLVFVFLFFASSCMC</sequence>
<organism evidence="2 3">
    <name type="scientific">Aspergillus minisclerotigenes</name>
    <dbReference type="NCBI Taxonomy" id="656917"/>
    <lineage>
        <taxon>Eukaryota</taxon>
        <taxon>Fungi</taxon>
        <taxon>Dikarya</taxon>
        <taxon>Ascomycota</taxon>
        <taxon>Pezizomycotina</taxon>
        <taxon>Eurotiomycetes</taxon>
        <taxon>Eurotiomycetidae</taxon>
        <taxon>Eurotiales</taxon>
        <taxon>Aspergillaceae</taxon>
        <taxon>Aspergillus</taxon>
        <taxon>Aspergillus subgen. Circumdati</taxon>
    </lineage>
</organism>
<evidence type="ECO:0000256" key="1">
    <source>
        <dbReference type="SAM" id="Phobius"/>
    </source>
</evidence>
<keyword evidence="3" id="KW-1185">Reference proteome</keyword>
<dbReference type="Proteomes" id="UP000326289">
    <property type="component" value="Unassembled WGS sequence"/>
</dbReference>
<keyword evidence="1" id="KW-0812">Transmembrane</keyword>
<evidence type="ECO:0000313" key="3">
    <source>
        <dbReference type="Proteomes" id="UP000326289"/>
    </source>
</evidence>
<reference evidence="2 3" key="1">
    <citation type="submission" date="2019-04" db="EMBL/GenBank/DDBJ databases">
        <title>Fungal friends and foes A comparative genomics study of 23 Aspergillus species from section Flavi.</title>
        <authorList>
            <consortium name="DOE Joint Genome Institute"/>
            <person name="Kjaerbolling I."/>
            <person name="Vesth T.C."/>
            <person name="Frisvad J.C."/>
            <person name="Nybo J.L."/>
            <person name="Theobald S."/>
            <person name="Kildgaard S."/>
            <person name="Petersen T.I."/>
            <person name="Kuo A."/>
            <person name="Sato A."/>
            <person name="Lyhne E.K."/>
            <person name="Kogle M.E."/>
            <person name="Wiebenga A."/>
            <person name="Kun R.S."/>
            <person name="Lubbers R.J."/>
            <person name="Makela M.R."/>
            <person name="Barry K."/>
            <person name="Chovatia M."/>
            <person name="Clum A."/>
            <person name="Daum C."/>
            <person name="Haridas S."/>
            <person name="He G."/>
            <person name="LaButti K."/>
            <person name="Lipzen A."/>
            <person name="Mondo S."/>
            <person name="Pangilinan J."/>
            <person name="Riley R."/>
            <person name="Salamov A."/>
            <person name="Simmons B.A."/>
            <person name="Magnuson J.K."/>
            <person name="Henrissat B."/>
            <person name="Mortensen U.H."/>
            <person name="Larsen T.O."/>
            <person name="De vries R.P."/>
            <person name="Grigoriev I.V."/>
            <person name="Machida M."/>
            <person name="Baker S.E."/>
            <person name="Andersen M.R."/>
        </authorList>
    </citation>
    <scope>NUCLEOTIDE SEQUENCE [LARGE SCALE GENOMIC DNA]</scope>
    <source>
        <strain evidence="2 3">CBS 117635</strain>
    </source>
</reference>
<feature type="non-terminal residue" evidence="2">
    <location>
        <position position="80"/>
    </location>
</feature>
<accession>A0A5N6IUG2</accession>
<feature type="non-terminal residue" evidence="2">
    <location>
        <position position="1"/>
    </location>
</feature>
<protein>
    <submittedName>
        <fullName evidence="2">Uncharacterized protein</fullName>
    </submittedName>
</protein>
<proteinExistence type="predicted"/>
<feature type="transmembrane region" description="Helical" evidence="1">
    <location>
        <begin position="54"/>
        <end position="75"/>
    </location>
</feature>
<evidence type="ECO:0000313" key="2">
    <source>
        <dbReference type="EMBL" id="KAB8269529.1"/>
    </source>
</evidence>
<keyword evidence="1" id="KW-0472">Membrane</keyword>
<dbReference type="EMBL" id="ML732845">
    <property type="protein sequence ID" value="KAB8269529.1"/>
    <property type="molecule type" value="Genomic_DNA"/>
</dbReference>
<dbReference type="AlphaFoldDB" id="A0A5N6IUG2"/>
<gene>
    <name evidence="2" type="ORF">BDV30DRAFT_216749</name>
</gene>